<sequence>MEFDFDAEKSKANKAKHGIDVTEAARLWNDERRLEVPARTVGEARVMVIGVIGGQFWSAVVTHRKDRIRIISVRRSRAEEVKLYEGKDQ</sequence>
<dbReference type="InterPro" id="IPR007460">
    <property type="entry name" value="BrnT_toxin"/>
</dbReference>
<accession>A0A538TGE0</accession>
<proteinExistence type="predicted"/>
<organism evidence="1 2">
    <name type="scientific">Eiseniibacteriota bacterium</name>
    <dbReference type="NCBI Taxonomy" id="2212470"/>
    <lineage>
        <taxon>Bacteria</taxon>
        <taxon>Candidatus Eiseniibacteriota</taxon>
    </lineage>
</organism>
<dbReference type="InterPro" id="IPR038573">
    <property type="entry name" value="BrnT_sf"/>
</dbReference>
<gene>
    <name evidence="1" type="ORF">E6K78_11390</name>
</gene>
<protein>
    <submittedName>
        <fullName evidence="1">BrnT family toxin</fullName>
    </submittedName>
</protein>
<dbReference type="Gene3D" id="3.10.450.530">
    <property type="entry name" value="Ribonuclease toxin, BrnT, of type II toxin-antitoxin system"/>
    <property type="match status" value="1"/>
</dbReference>
<reference evidence="1 2" key="1">
    <citation type="journal article" date="2019" name="Nat. Microbiol.">
        <title>Mediterranean grassland soil C-N compound turnover is dependent on rainfall and depth, and is mediated by genomically divergent microorganisms.</title>
        <authorList>
            <person name="Diamond S."/>
            <person name="Andeer P.F."/>
            <person name="Li Z."/>
            <person name="Crits-Christoph A."/>
            <person name="Burstein D."/>
            <person name="Anantharaman K."/>
            <person name="Lane K.R."/>
            <person name="Thomas B.C."/>
            <person name="Pan C."/>
            <person name="Northen T.R."/>
            <person name="Banfield J.F."/>
        </authorList>
    </citation>
    <scope>NUCLEOTIDE SEQUENCE [LARGE SCALE GENOMIC DNA]</scope>
    <source>
        <strain evidence="1">WS_8</strain>
    </source>
</reference>
<dbReference type="EMBL" id="VBOY01000126">
    <property type="protein sequence ID" value="TMQ62666.1"/>
    <property type="molecule type" value="Genomic_DNA"/>
</dbReference>
<evidence type="ECO:0000313" key="2">
    <source>
        <dbReference type="Proteomes" id="UP000316609"/>
    </source>
</evidence>
<dbReference type="Proteomes" id="UP000316609">
    <property type="component" value="Unassembled WGS sequence"/>
</dbReference>
<dbReference type="AlphaFoldDB" id="A0A538TGE0"/>
<comment type="caution">
    <text evidence="1">The sequence shown here is derived from an EMBL/GenBank/DDBJ whole genome shotgun (WGS) entry which is preliminary data.</text>
</comment>
<name>A0A538TGE0_UNCEI</name>
<evidence type="ECO:0000313" key="1">
    <source>
        <dbReference type="EMBL" id="TMQ62666.1"/>
    </source>
</evidence>
<dbReference type="Pfam" id="PF04365">
    <property type="entry name" value="BrnT_toxin"/>
    <property type="match status" value="1"/>
</dbReference>